<dbReference type="Gene3D" id="1.25.10.10">
    <property type="entry name" value="Leucine-rich Repeat Variant"/>
    <property type="match status" value="1"/>
</dbReference>
<dbReference type="PANTHER" id="PTHR10635:SF0">
    <property type="entry name" value="COATOMER SUBUNIT BETA"/>
    <property type="match status" value="1"/>
</dbReference>
<comment type="caution">
    <text evidence="3">The sequence shown here is derived from an EMBL/GenBank/DDBJ whole genome shotgun (WGS) entry which is preliminary data.</text>
</comment>
<dbReference type="InterPro" id="IPR016024">
    <property type="entry name" value="ARM-type_fold"/>
</dbReference>
<feature type="domain" description="Clathrin/coatomer adaptor adaptin-like N-terminal" evidence="2">
    <location>
        <begin position="21"/>
        <end position="504"/>
    </location>
</feature>
<feature type="region of interest" description="Disordered" evidence="1">
    <location>
        <begin position="505"/>
        <end position="573"/>
    </location>
</feature>
<organism evidence="3 4">
    <name type="scientific">Marasmius crinis-equi</name>
    <dbReference type="NCBI Taxonomy" id="585013"/>
    <lineage>
        <taxon>Eukaryota</taxon>
        <taxon>Fungi</taxon>
        <taxon>Dikarya</taxon>
        <taxon>Basidiomycota</taxon>
        <taxon>Agaricomycotina</taxon>
        <taxon>Agaricomycetes</taxon>
        <taxon>Agaricomycetidae</taxon>
        <taxon>Agaricales</taxon>
        <taxon>Marasmiineae</taxon>
        <taxon>Marasmiaceae</taxon>
        <taxon>Marasmius</taxon>
    </lineage>
</organism>
<dbReference type="PANTHER" id="PTHR10635">
    <property type="entry name" value="COATOMER SUBUNIT BETA"/>
    <property type="match status" value="1"/>
</dbReference>
<evidence type="ECO:0000256" key="1">
    <source>
        <dbReference type="SAM" id="MobiDB-lite"/>
    </source>
</evidence>
<name>A0ABR3EK41_9AGAR</name>
<proteinExistence type="predicted"/>
<reference evidence="3 4" key="1">
    <citation type="submission" date="2024-02" db="EMBL/GenBank/DDBJ databases">
        <title>A draft genome for the cacao thread blight pathogen Marasmius crinis-equi.</title>
        <authorList>
            <person name="Cohen S.P."/>
            <person name="Baruah I.K."/>
            <person name="Amoako-Attah I."/>
            <person name="Bukari Y."/>
            <person name="Meinhardt L.W."/>
            <person name="Bailey B.A."/>
        </authorList>
    </citation>
    <scope>NUCLEOTIDE SEQUENCE [LARGE SCALE GENOMIC DNA]</scope>
    <source>
        <strain evidence="3 4">GH-76</strain>
    </source>
</reference>
<gene>
    <name evidence="3" type="primary">SEC26</name>
    <name evidence="3" type="ORF">V5O48_018828</name>
</gene>
<dbReference type="InterPro" id="IPR011989">
    <property type="entry name" value="ARM-like"/>
</dbReference>
<feature type="compositionally biased region" description="Gly residues" evidence="1">
    <location>
        <begin position="564"/>
        <end position="573"/>
    </location>
</feature>
<evidence type="ECO:0000313" key="3">
    <source>
        <dbReference type="EMBL" id="KAL0563246.1"/>
    </source>
</evidence>
<feature type="compositionally biased region" description="Low complexity" evidence="1">
    <location>
        <begin position="553"/>
        <end position="563"/>
    </location>
</feature>
<evidence type="ECO:0000259" key="2">
    <source>
        <dbReference type="Pfam" id="PF01602"/>
    </source>
</evidence>
<accession>A0ABR3EK41</accession>
<sequence length="573" mass="63521">MTSSDPNCYTVVFESAVEYPSAQELRQSLEKGSDEVKIDTLRKIIVSTINGNSQPTLMMPVIQFVMPSRNKQLKKLLHFYWEVCPKYDENGKLKQEMILVVNAIRNDLQHPNEYIRGATLRFLQKIAKDAELLEPLIPTCRSCLEHRHSYVRKNAVFAVYSIYREFENLIPDAPELMMTFLAAETDSTCKRNAFVFLANCALGKAVEWIASVSESIPAMDEQLQLSIVEVIRLDCKNDSSNRAKYIRLIFELLNVSSHAVKYEAATTLTMLTQNPAAVKACASCFIQLVLKESDNNVKLIVLDRLDGLRSKHGHVIDGLIMDILQILSNSDMDVRRKAISIVLSMTSSRNVEEVVLFLKKQLLKTQEAEFEKASEYRQLLIQSIHVTAIKFSEVAASVVHALLEFLGEPSTVAPTSSSSSSSTPSTSASASALDVVAFIREVVEKFPALRPSILSRLTQTLSEIRSGKVFRGVLWILGEYVEDPEAVREVLSEVRRCVGDVPIVPQEEGVVEHDGDGVGGGEGGEDGEKDKEKREKERRERNKPRVLADGTYATETAFTTSGSAGAGAGLGGK</sequence>
<protein>
    <submittedName>
        <fullName evidence="3">Coatomer subunit beta</fullName>
    </submittedName>
</protein>
<feature type="compositionally biased region" description="Basic and acidic residues" evidence="1">
    <location>
        <begin position="526"/>
        <end position="540"/>
    </location>
</feature>
<dbReference type="EMBL" id="JBAHYK010003739">
    <property type="protein sequence ID" value="KAL0563246.1"/>
    <property type="molecule type" value="Genomic_DNA"/>
</dbReference>
<dbReference type="Pfam" id="PF01602">
    <property type="entry name" value="Adaptin_N"/>
    <property type="match status" value="1"/>
</dbReference>
<dbReference type="Proteomes" id="UP001465976">
    <property type="component" value="Unassembled WGS sequence"/>
</dbReference>
<dbReference type="SUPFAM" id="SSF48371">
    <property type="entry name" value="ARM repeat"/>
    <property type="match status" value="1"/>
</dbReference>
<dbReference type="InterPro" id="IPR016460">
    <property type="entry name" value="COPB1"/>
</dbReference>
<feature type="non-terminal residue" evidence="3">
    <location>
        <position position="573"/>
    </location>
</feature>
<evidence type="ECO:0000313" key="4">
    <source>
        <dbReference type="Proteomes" id="UP001465976"/>
    </source>
</evidence>
<dbReference type="InterPro" id="IPR002553">
    <property type="entry name" value="Clathrin/coatomer_adapt-like_N"/>
</dbReference>
<keyword evidence="4" id="KW-1185">Reference proteome</keyword>